<dbReference type="PANTHER" id="PTHR46390">
    <property type="entry name" value="MANNOSE-1-PHOSPHATE GUANYLYLTRANSFERASE"/>
    <property type="match status" value="1"/>
</dbReference>
<dbReference type="InterPro" id="IPR051161">
    <property type="entry name" value="Mannose-6P_isomerase_type2"/>
</dbReference>
<dbReference type="SUPFAM" id="SSF159283">
    <property type="entry name" value="Guanosine diphospho-D-mannose pyrophosphorylase/mannose-6-phosphate isomerase linker domain"/>
    <property type="match status" value="1"/>
</dbReference>
<feature type="domain" description="MannoseP isomerase/GMP-like beta-helix" evidence="9">
    <location>
        <begin position="294"/>
        <end position="346"/>
    </location>
</feature>
<evidence type="ECO:0000256" key="4">
    <source>
        <dbReference type="ARBA" id="ARBA00022695"/>
    </source>
</evidence>
<sequence length="357" mass="39995">MPFAVIMAGGRGERFWPRSRMAAPKQFLNLVGDKTMLQLTVERVENLVGISGTYIVAGADFKDIIMEQVPHLPQENILIEPFGRDTAAAIGLAALILERKDPREVMIVLPADHYISDVPCFQEVLKSAVVAAWRGQEIVTIGITPHRPETGYGYICQDEMLDTFAGVPAYRVFQFLEKPDYAKAVRLLACGNYLWNSGMFIWRLDLIRQLIEKHTPQLARGLNKIGQAMGTEQYPAVLEEVYAELPRISVDYGILEKADCVLVMRGDFGWDDIGSWTALERYAEKDERGNIIEGRGVLLDTRDTFIYSPGKTVGVIGVEGLIVVNDRDSMLVCSKERAQEIKKVVQAFKDRGLDEVL</sequence>
<evidence type="ECO:0000256" key="6">
    <source>
        <dbReference type="ARBA" id="ARBA00023134"/>
    </source>
</evidence>
<dbReference type="InterPro" id="IPR005835">
    <property type="entry name" value="NTP_transferase_dom"/>
</dbReference>
<evidence type="ECO:0000256" key="1">
    <source>
        <dbReference type="ARBA" id="ARBA00006115"/>
    </source>
</evidence>
<evidence type="ECO:0000256" key="5">
    <source>
        <dbReference type="ARBA" id="ARBA00022741"/>
    </source>
</evidence>
<comment type="similarity">
    <text evidence="1">Belongs to the mannose-6-phosphate isomerase type 2 family.</text>
</comment>
<keyword evidence="5" id="KW-0547">Nucleotide-binding</keyword>
<name>A0A2L2XDW9_9FIRM</name>
<evidence type="ECO:0000256" key="7">
    <source>
        <dbReference type="ARBA" id="ARBA00047343"/>
    </source>
</evidence>
<evidence type="ECO:0000313" key="11">
    <source>
        <dbReference type="Proteomes" id="UP000239549"/>
    </source>
</evidence>
<evidence type="ECO:0000256" key="2">
    <source>
        <dbReference type="ARBA" id="ARBA00012387"/>
    </source>
</evidence>
<evidence type="ECO:0000313" key="10">
    <source>
        <dbReference type="EMBL" id="GBF33913.1"/>
    </source>
</evidence>
<dbReference type="PANTHER" id="PTHR46390:SF1">
    <property type="entry name" value="MANNOSE-1-PHOSPHATE GUANYLYLTRANSFERASE"/>
    <property type="match status" value="1"/>
</dbReference>
<proteinExistence type="inferred from homology"/>
<dbReference type="EMBL" id="BFAV01000124">
    <property type="protein sequence ID" value="GBF33913.1"/>
    <property type="molecule type" value="Genomic_DNA"/>
</dbReference>
<dbReference type="Proteomes" id="UP000239549">
    <property type="component" value="Unassembled WGS sequence"/>
</dbReference>
<organism evidence="10 11">
    <name type="scientific">Desulfocucumis palustris</name>
    <dbReference type="NCBI Taxonomy" id="1898651"/>
    <lineage>
        <taxon>Bacteria</taxon>
        <taxon>Bacillati</taxon>
        <taxon>Bacillota</taxon>
        <taxon>Clostridia</taxon>
        <taxon>Eubacteriales</taxon>
        <taxon>Desulfocucumaceae</taxon>
        <taxon>Desulfocucumis</taxon>
    </lineage>
</organism>
<dbReference type="RefSeq" id="WP_104372235.1">
    <property type="nucleotide sequence ID" value="NZ_BFAV01000124.1"/>
</dbReference>
<dbReference type="Gene3D" id="3.90.550.10">
    <property type="entry name" value="Spore Coat Polysaccharide Biosynthesis Protein SpsA, Chain A"/>
    <property type="match status" value="1"/>
</dbReference>
<keyword evidence="3 10" id="KW-0808">Transferase</keyword>
<keyword evidence="6" id="KW-0342">GTP-binding</keyword>
<evidence type="ECO:0000256" key="3">
    <source>
        <dbReference type="ARBA" id="ARBA00022679"/>
    </source>
</evidence>
<dbReference type="Pfam" id="PF22640">
    <property type="entry name" value="ManC_GMP_beta-helix"/>
    <property type="match status" value="1"/>
</dbReference>
<dbReference type="FunFam" id="3.90.550.10:FF:000046">
    <property type="entry name" value="Mannose-1-phosphate guanylyltransferase (GDP)"/>
    <property type="match status" value="1"/>
</dbReference>
<keyword evidence="4 10" id="KW-0548">Nucleotidyltransferase</keyword>
<dbReference type="EC" id="2.7.7.13" evidence="2"/>
<comment type="caution">
    <text evidence="10">The sequence shown here is derived from an EMBL/GenBank/DDBJ whole genome shotgun (WGS) entry which is preliminary data.</text>
</comment>
<evidence type="ECO:0000259" key="9">
    <source>
        <dbReference type="Pfam" id="PF22640"/>
    </source>
</evidence>
<protein>
    <recommendedName>
        <fullName evidence="2">mannose-1-phosphate guanylyltransferase</fullName>
        <ecNumber evidence="2">2.7.7.13</ecNumber>
    </recommendedName>
</protein>
<dbReference type="GO" id="GO:0005525">
    <property type="term" value="F:GTP binding"/>
    <property type="evidence" value="ECO:0007669"/>
    <property type="project" value="UniProtKB-KW"/>
</dbReference>
<dbReference type="InterPro" id="IPR049577">
    <property type="entry name" value="GMPP_N"/>
</dbReference>
<dbReference type="AlphaFoldDB" id="A0A2L2XDW9"/>
<dbReference type="SUPFAM" id="SSF53448">
    <property type="entry name" value="Nucleotide-diphospho-sugar transferases"/>
    <property type="match status" value="1"/>
</dbReference>
<keyword evidence="11" id="KW-1185">Reference proteome</keyword>
<comment type="catalytic activity">
    <reaction evidence="7">
        <text>alpha-D-mannose 1-phosphate + GTP + H(+) = GDP-alpha-D-mannose + diphosphate</text>
        <dbReference type="Rhea" id="RHEA:15229"/>
        <dbReference type="ChEBI" id="CHEBI:15378"/>
        <dbReference type="ChEBI" id="CHEBI:33019"/>
        <dbReference type="ChEBI" id="CHEBI:37565"/>
        <dbReference type="ChEBI" id="CHEBI:57527"/>
        <dbReference type="ChEBI" id="CHEBI:58409"/>
        <dbReference type="EC" id="2.7.7.13"/>
    </reaction>
</comment>
<dbReference type="InterPro" id="IPR054566">
    <property type="entry name" value="ManC/GMP-like_b-helix"/>
</dbReference>
<dbReference type="CDD" id="cd02509">
    <property type="entry name" value="GDP-M1P_Guanylyltransferase"/>
    <property type="match status" value="1"/>
</dbReference>
<gene>
    <name evidence="10" type="ORF">DCCM_3024</name>
</gene>
<dbReference type="GO" id="GO:0009298">
    <property type="term" value="P:GDP-mannose biosynthetic process"/>
    <property type="evidence" value="ECO:0007669"/>
    <property type="project" value="TreeGrafter"/>
</dbReference>
<dbReference type="InterPro" id="IPR029044">
    <property type="entry name" value="Nucleotide-diphossugar_trans"/>
</dbReference>
<feature type="domain" description="Nucleotidyl transferase" evidence="8">
    <location>
        <begin position="4"/>
        <end position="287"/>
    </location>
</feature>
<dbReference type="GO" id="GO:0004475">
    <property type="term" value="F:mannose-1-phosphate guanylyltransferase (GTP) activity"/>
    <property type="evidence" value="ECO:0007669"/>
    <property type="project" value="UniProtKB-EC"/>
</dbReference>
<reference evidence="11" key="1">
    <citation type="submission" date="2018-02" db="EMBL/GenBank/DDBJ databases">
        <title>Genome sequence of Desulfocucumis palustris strain NAW-5.</title>
        <authorList>
            <person name="Watanabe M."/>
            <person name="Kojima H."/>
            <person name="Fukui M."/>
        </authorList>
    </citation>
    <scope>NUCLEOTIDE SEQUENCE [LARGE SCALE GENOMIC DNA]</scope>
    <source>
        <strain evidence="11">NAW-5</strain>
    </source>
</reference>
<dbReference type="OrthoDB" id="9806359at2"/>
<evidence type="ECO:0000259" key="8">
    <source>
        <dbReference type="Pfam" id="PF00483"/>
    </source>
</evidence>
<dbReference type="Pfam" id="PF00483">
    <property type="entry name" value="NTP_transferase"/>
    <property type="match status" value="1"/>
</dbReference>
<accession>A0A2L2XDW9</accession>